<keyword evidence="4 5" id="KW-0732">Signal</keyword>
<sequence length="156" mass="17547">MRSLFYVAVAVVVLAHNSVVEAFTNADEAKHLSNTTPDFVADGMISSDSRKRFLRVTDPEDGDLITVHEERGKQKVAGIIKKMTKMEIQDKQNMKKAAEILVSMKQIRVQDVLKAALDRGTITKASYNALLRMANPSKSRAQQSREKIRLVKDLYK</sequence>
<name>A0A225X187_9STRA</name>
<dbReference type="Proteomes" id="UP000198211">
    <property type="component" value="Unassembled WGS sequence"/>
</dbReference>
<keyword evidence="3 5" id="KW-0964">Secreted</keyword>
<reference evidence="7" key="1">
    <citation type="submission" date="2017-03" db="EMBL/GenBank/DDBJ databases">
        <title>Phytopthora megakarya and P. palmivora, two closely related causual agents of cacao black pod achieved similar genome size and gene model numbers by different mechanisms.</title>
        <authorList>
            <person name="Ali S."/>
            <person name="Shao J."/>
            <person name="Larry D.J."/>
            <person name="Kronmiller B."/>
            <person name="Shen D."/>
            <person name="Strem M.D."/>
            <person name="Melnick R.L."/>
            <person name="Guiltinan M.J."/>
            <person name="Tyler B.M."/>
            <person name="Meinhardt L.W."/>
            <person name="Bailey B.A."/>
        </authorList>
    </citation>
    <scope>NUCLEOTIDE SEQUENCE [LARGE SCALE GENOMIC DNA]</scope>
    <source>
        <strain evidence="7">zdho120</strain>
    </source>
</reference>
<comment type="function">
    <text evidence="5">Effector that suppresses plant defense responses during pathogen infection.</text>
</comment>
<dbReference type="EMBL" id="NBNE01000063">
    <property type="protein sequence ID" value="OWZ23452.1"/>
    <property type="molecule type" value="Genomic_DNA"/>
</dbReference>
<organism evidence="6 7">
    <name type="scientific">Phytophthora megakarya</name>
    <dbReference type="NCBI Taxonomy" id="4795"/>
    <lineage>
        <taxon>Eukaryota</taxon>
        <taxon>Sar</taxon>
        <taxon>Stramenopiles</taxon>
        <taxon>Oomycota</taxon>
        <taxon>Peronosporomycetes</taxon>
        <taxon>Peronosporales</taxon>
        <taxon>Peronosporaceae</taxon>
        <taxon>Phytophthora</taxon>
    </lineage>
</organism>
<dbReference type="Pfam" id="PF16810">
    <property type="entry name" value="RXLR"/>
    <property type="match status" value="1"/>
</dbReference>
<gene>
    <name evidence="6" type="ORF">PHMEG_0001677</name>
</gene>
<comment type="subcellular location">
    <subcellularLocation>
        <location evidence="1 5">Secreted</location>
    </subcellularLocation>
</comment>
<dbReference type="OrthoDB" id="127736at2759"/>
<evidence type="ECO:0000313" key="7">
    <source>
        <dbReference type="Proteomes" id="UP000198211"/>
    </source>
</evidence>
<evidence type="ECO:0000313" key="6">
    <source>
        <dbReference type="EMBL" id="OWZ23452.1"/>
    </source>
</evidence>
<evidence type="ECO:0000256" key="1">
    <source>
        <dbReference type="ARBA" id="ARBA00004613"/>
    </source>
</evidence>
<proteinExistence type="inferred from homology"/>
<evidence type="ECO:0000256" key="5">
    <source>
        <dbReference type="RuleBase" id="RU367124"/>
    </source>
</evidence>
<keyword evidence="7" id="KW-1185">Reference proteome</keyword>
<comment type="similarity">
    <text evidence="2 5">Belongs to the RxLR effector family.</text>
</comment>
<dbReference type="InterPro" id="IPR031825">
    <property type="entry name" value="RXLR"/>
</dbReference>
<feature type="signal peptide" evidence="5">
    <location>
        <begin position="1"/>
        <end position="22"/>
    </location>
</feature>
<comment type="domain">
    <text evidence="5">The RxLR-dEER motif acts to carry the protein into the host cell cytoplasm through binding to cell surface phosphatidylinositol-3-phosphate.</text>
</comment>
<feature type="chain" id="PRO_5044951276" description="RxLR effector protein" evidence="5">
    <location>
        <begin position="23"/>
        <end position="156"/>
    </location>
</feature>
<evidence type="ECO:0000256" key="4">
    <source>
        <dbReference type="ARBA" id="ARBA00022729"/>
    </source>
</evidence>
<accession>A0A225X187</accession>
<evidence type="ECO:0000256" key="3">
    <source>
        <dbReference type="ARBA" id="ARBA00022525"/>
    </source>
</evidence>
<evidence type="ECO:0000256" key="2">
    <source>
        <dbReference type="ARBA" id="ARBA00010400"/>
    </source>
</evidence>
<protein>
    <recommendedName>
        <fullName evidence="5">RxLR effector protein</fullName>
    </recommendedName>
</protein>
<dbReference type="AlphaFoldDB" id="A0A225X187"/>
<comment type="caution">
    <text evidence="6">The sequence shown here is derived from an EMBL/GenBank/DDBJ whole genome shotgun (WGS) entry which is preliminary data.</text>
</comment>